<accession>A0ABP8SU56</accession>
<name>A0ABP8SU56_9ACTN</name>
<gene>
    <name evidence="1" type="ORF">GCM10023176_41380</name>
</gene>
<proteinExistence type="predicted"/>
<evidence type="ECO:0008006" key="3">
    <source>
        <dbReference type="Google" id="ProtNLM"/>
    </source>
</evidence>
<evidence type="ECO:0000313" key="2">
    <source>
        <dbReference type="Proteomes" id="UP001500307"/>
    </source>
</evidence>
<keyword evidence="2" id="KW-1185">Reference proteome</keyword>
<reference evidence="2" key="1">
    <citation type="journal article" date="2019" name="Int. J. Syst. Evol. Microbiol.">
        <title>The Global Catalogue of Microorganisms (GCM) 10K type strain sequencing project: providing services to taxonomists for standard genome sequencing and annotation.</title>
        <authorList>
            <consortium name="The Broad Institute Genomics Platform"/>
            <consortium name="The Broad Institute Genome Sequencing Center for Infectious Disease"/>
            <person name="Wu L."/>
            <person name="Ma J."/>
        </authorList>
    </citation>
    <scope>NUCLEOTIDE SEQUENCE [LARGE SCALE GENOMIC DNA]</scope>
    <source>
        <strain evidence="2">JCM 3175</strain>
    </source>
</reference>
<organism evidence="1 2">
    <name type="scientific">Micromonospora coerulea</name>
    <dbReference type="NCBI Taxonomy" id="47856"/>
    <lineage>
        <taxon>Bacteria</taxon>
        <taxon>Bacillati</taxon>
        <taxon>Actinomycetota</taxon>
        <taxon>Actinomycetes</taxon>
        <taxon>Micromonosporales</taxon>
        <taxon>Micromonosporaceae</taxon>
        <taxon>Micromonospora</taxon>
    </lineage>
</organism>
<protein>
    <recommendedName>
        <fullName evidence="3">LssY-like C-terminal domain-containing protein</fullName>
    </recommendedName>
</protein>
<dbReference type="Proteomes" id="UP001500307">
    <property type="component" value="Unassembled WGS sequence"/>
</dbReference>
<comment type="caution">
    <text evidence="1">The sequence shown here is derived from an EMBL/GenBank/DDBJ whole genome shotgun (WGS) entry which is preliminary data.</text>
</comment>
<sequence length="204" mass="22712">MALAANAGWRWWHNRPPFRPGALALESSLELVGYTESREALGQPVYYAPSLEPKVRMVLGRVSWRPPPGPFDGSLMVVLIDKRFNRLPTSIEVRKNWQKLRDRPDPAFIGSSGSLSKVAQRYPWLRGIGDHKAADNEPPSGYSVIWAVDQKASPLTFVANFPSSTQMHSLHEIVVEPVAISDLLLAVVCIGPDGQIFWAHRLHG</sequence>
<evidence type="ECO:0000313" key="1">
    <source>
        <dbReference type="EMBL" id="GAA4574399.1"/>
    </source>
</evidence>
<dbReference type="EMBL" id="BAABGU010000023">
    <property type="protein sequence ID" value="GAA4574399.1"/>
    <property type="molecule type" value="Genomic_DNA"/>
</dbReference>